<evidence type="ECO:0000313" key="3">
    <source>
        <dbReference type="Proteomes" id="UP001458880"/>
    </source>
</evidence>
<gene>
    <name evidence="2" type="ORF">QE152_g40612</name>
</gene>
<name>A0AAW1HGI4_POPJA</name>
<comment type="caution">
    <text evidence="2">The sequence shown here is derived from an EMBL/GenBank/DDBJ whole genome shotgun (WGS) entry which is preliminary data.</text>
</comment>
<evidence type="ECO:0000313" key="2">
    <source>
        <dbReference type="EMBL" id="KAK9675136.1"/>
    </source>
</evidence>
<organism evidence="2 3">
    <name type="scientific">Popillia japonica</name>
    <name type="common">Japanese beetle</name>
    <dbReference type="NCBI Taxonomy" id="7064"/>
    <lineage>
        <taxon>Eukaryota</taxon>
        <taxon>Metazoa</taxon>
        <taxon>Ecdysozoa</taxon>
        <taxon>Arthropoda</taxon>
        <taxon>Hexapoda</taxon>
        <taxon>Insecta</taxon>
        <taxon>Pterygota</taxon>
        <taxon>Neoptera</taxon>
        <taxon>Endopterygota</taxon>
        <taxon>Coleoptera</taxon>
        <taxon>Polyphaga</taxon>
        <taxon>Scarabaeiformia</taxon>
        <taxon>Scarabaeidae</taxon>
        <taxon>Rutelinae</taxon>
        <taxon>Popillia</taxon>
    </lineage>
</organism>
<protein>
    <submittedName>
        <fullName evidence="2">Uncharacterized protein</fullName>
    </submittedName>
</protein>
<accession>A0AAW1HGI4</accession>
<feature type="compositionally biased region" description="Polar residues" evidence="1">
    <location>
        <begin position="26"/>
        <end position="37"/>
    </location>
</feature>
<reference evidence="2 3" key="1">
    <citation type="journal article" date="2024" name="BMC Genomics">
        <title>De novo assembly and annotation of Popillia japonica's genome with initial clues to its potential as an invasive pest.</title>
        <authorList>
            <person name="Cucini C."/>
            <person name="Boschi S."/>
            <person name="Funari R."/>
            <person name="Cardaioli E."/>
            <person name="Iannotti N."/>
            <person name="Marturano G."/>
            <person name="Paoli F."/>
            <person name="Bruttini M."/>
            <person name="Carapelli A."/>
            <person name="Frati F."/>
            <person name="Nardi F."/>
        </authorList>
    </citation>
    <scope>NUCLEOTIDE SEQUENCE [LARGE SCALE GENOMIC DNA]</scope>
    <source>
        <strain evidence="2">DMR45628</strain>
    </source>
</reference>
<evidence type="ECO:0000256" key="1">
    <source>
        <dbReference type="SAM" id="MobiDB-lite"/>
    </source>
</evidence>
<dbReference type="Proteomes" id="UP001458880">
    <property type="component" value="Unassembled WGS sequence"/>
</dbReference>
<sequence>MWRRLKNQCENTQEVNAPVETDQLELDQTSDQTSGKTQYMDLSRHIDDSQSAYTSTPQLYTGKYDANSYRVPGTSNFDNMLNLNSCNSTVSPENVDVHKQDVSPTEIKIPKELHNLSSPGKLIVDILPFGSKNKPLQEMKKSYYKECNFFEGSFEIDRNVWSIIYHTNKLDVKSIFLKVHLKLIGMCGV</sequence>
<keyword evidence="3" id="KW-1185">Reference proteome</keyword>
<dbReference type="AlphaFoldDB" id="A0AAW1HGI4"/>
<proteinExistence type="predicted"/>
<feature type="region of interest" description="Disordered" evidence="1">
    <location>
        <begin position="1"/>
        <end position="37"/>
    </location>
</feature>
<dbReference type="EMBL" id="JASPKY010001254">
    <property type="protein sequence ID" value="KAK9675136.1"/>
    <property type="molecule type" value="Genomic_DNA"/>
</dbReference>